<organism evidence="3 4">
    <name type="scientific">Micromonospora andamanensis</name>
    <dbReference type="NCBI Taxonomy" id="1287068"/>
    <lineage>
        <taxon>Bacteria</taxon>
        <taxon>Bacillati</taxon>
        <taxon>Actinomycetota</taxon>
        <taxon>Actinomycetes</taxon>
        <taxon>Micromonosporales</taxon>
        <taxon>Micromonosporaceae</taxon>
        <taxon>Micromonospora</taxon>
    </lineage>
</organism>
<evidence type="ECO:0000313" key="3">
    <source>
        <dbReference type="EMBL" id="GIJ09566.1"/>
    </source>
</evidence>
<dbReference type="InterPro" id="IPR003331">
    <property type="entry name" value="UDP_GlcNAc_Epimerase_2_dom"/>
</dbReference>
<dbReference type="SUPFAM" id="SSF53756">
    <property type="entry name" value="UDP-Glycosyltransferase/glycogen phosphorylase"/>
    <property type="match status" value="1"/>
</dbReference>
<evidence type="ECO:0000256" key="1">
    <source>
        <dbReference type="RuleBase" id="RU003513"/>
    </source>
</evidence>
<feature type="domain" description="UDP-N-acetylglucosamine 2-epimerase" evidence="2">
    <location>
        <begin position="45"/>
        <end position="378"/>
    </location>
</feature>
<dbReference type="Proteomes" id="UP000647017">
    <property type="component" value="Unassembled WGS sequence"/>
</dbReference>
<sequence>MNIGLLPAPFGVGRAKGGAMTRVMTVVGTRPEIIRLSRITERLDRTVDHVLIHTGQNWDRSLSDVFFAEMRIREPDRFLRVNTSSLGRVLGGVLVGVEEAIRELRPDALLVLGDTNSAIAAVMARRMRVPVYHMEAGNRCFDLNVPEETNRRLVDHVADFNLVYSEHARRNLLAEGLHPRRILHTGSPMREVLDHYRHEIEASPVLHQLELEPGGYFVVSAHREENVDDPARLRRLLDCLRAVRAEWGLPVLVSTHPRTRKRLESLTDDGTDLDGIAFHEPFGFFDYVRLQTQARCVLSDSGTISEEAAILGFPAVTLRDSMERPEALDAGGIIMTGLDRGGIVEAVRVAIDQVAVASVPCPADYQVTDTSRLVVNFILSTVRRHHDWAGIRR</sequence>
<name>A0ABQ4HVA4_9ACTN</name>
<dbReference type="NCBIfam" id="TIGR00236">
    <property type="entry name" value="wecB"/>
    <property type="match status" value="1"/>
</dbReference>
<reference evidence="3 4" key="1">
    <citation type="submission" date="2021-01" db="EMBL/GenBank/DDBJ databases">
        <title>Whole genome shotgun sequence of Verrucosispora andamanensis NBRC 109075.</title>
        <authorList>
            <person name="Komaki H."/>
            <person name="Tamura T."/>
        </authorList>
    </citation>
    <scope>NUCLEOTIDE SEQUENCE [LARGE SCALE GENOMIC DNA]</scope>
    <source>
        <strain evidence="3 4">NBRC 109075</strain>
    </source>
</reference>
<evidence type="ECO:0000313" key="4">
    <source>
        <dbReference type="Proteomes" id="UP000647017"/>
    </source>
</evidence>
<dbReference type="Gene3D" id="3.40.50.2000">
    <property type="entry name" value="Glycogen Phosphorylase B"/>
    <property type="match status" value="2"/>
</dbReference>
<comment type="caution">
    <text evidence="3">The sequence shown here is derived from an EMBL/GenBank/DDBJ whole genome shotgun (WGS) entry which is preliminary data.</text>
</comment>
<keyword evidence="4" id="KW-1185">Reference proteome</keyword>
<proteinExistence type="inferred from homology"/>
<dbReference type="EMBL" id="BOOZ01000014">
    <property type="protein sequence ID" value="GIJ09566.1"/>
    <property type="molecule type" value="Genomic_DNA"/>
</dbReference>
<gene>
    <name evidence="3" type="ORF">Van01_27800</name>
</gene>
<protein>
    <submittedName>
        <fullName evidence="3">UDP-N-acetyl glucosamine 2-epimerase</fullName>
    </submittedName>
</protein>
<dbReference type="PANTHER" id="PTHR43174:SF1">
    <property type="entry name" value="UDP-N-ACETYLGLUCOSAMINE 2-EPIMERASE"/>
    <property type="match status" value="1"/>
</dbReference>
<dbReference type="InterPro" id="IPR029767">
    <property type="entry name" value="WecB-like"/>
</dbReference>
<dbReference type="Pfam" id="PF02350">
    <property type="entry name" value="Epimerase_2"/>
    <property type="match status" value="1"/>
</dbReference>
<comment type="similarity">
    <text evidence="1">Belongs to the UDP-N-acetylglucosamine 2-epimerase family.</text>
</comment>
<dbReference type="PANTHER" id="PTHR43174">
    <property type="entry name" value="UDP-N-ACETYLGLUCOSAMINE 2-EPIMERASE"/>
    <property type="match status" value="1"/>
</dbReference>
<keyword evidence="1" id="KW-0413">Isomerase</keyword>
<dbReference type="CDD" id="cd03786">
    <property type="entry name" value="GTB_UDP-GlcNAc_2-Epimerase"/>
    <property type="match status" value="1"/>
</dbReference>
<evidence type="ECO:0000259" key="2">
    <source>
        <dbReference type="Pfam" id="PF02350"/>
    </source>
</evidence>
<accession>A0ABQ4HVA4</accession>